<feature type="compositionally biased region" description="Low complexity" evidence="1">
    <location>
        <begin position="197"/>
        <end position="211"/>
    </location>
</feature>
<dbReference type="Pfam" id="PF12776">
    <property type="entry name" value="Myb_DNA-bind_3"/>
    <property type="match status" value="1"/>
</dbReference>
<name>A0ABD1C1U0_CARAN</name>
<gene>
    <name evidence="3" type="ORF">V5N11_003448</name>
</gene>
<evidence type="ECO:0000259" key="2">
    <source>
        <dbReference type="Pfam" id="PF12776"/>
    </source>
</evidence>
<proteinExistence type="predicted"/>
<feature type="region of interest" description="Disordered" evidence="1">
    <location>
        <begin position="128"/>
        <end position="153"/>
    </location>
</feature>
<sequence length="283" mass="32984">MTNYTLKDPTPIDREYMVEKLNLAFNMNINYGFFKNKLDEFKKAYKRWKELMKCTGISVDPETSMIYASEEWWNARELGCKITTKFKRQPPEYWDLMQRCFVLHDVSSQPQNSSRQRKEEMMKEGLDDDAIHGYSDNDGGGMHQTQVPETEEHEEVYRVSVNDDTHPSNEFVRDTFRVPDRRAEQRNRVNSQSTVWRGNSSHRSGGSSGTNVGSVIQEEIVEDNLLRQLYKILSLAIESSNDKVCNNFGRVVLTKKIMMNSKRQKQYSLPCNFQRKLNSIGHA</sequence>
<accession>A0ABD1C1U0</accession>
<evidence type="ECO:0000256" key="1">
    <source>
        <dbReference type="SAM" id="MobiDB-lite"/>
    </source>
</evidence>
<dbReference type="Proteomes" id="UP001558713">
    <property type="component" value="Unassembled WGS sequence"/>
</dbReference>
<evidence type="ECO:0000313" key="4">
    <source>
        <dbReference type="Proteomes" id="UP001558713"/>
    </source>
</evidence>
<comment type="caution">
    <text evidence="3">The sequence shown here is derived from an EMBL/GenBank/DDBJ whole genome shotgun (WGS) entry which is preliminary data.</text>
</comment>
<dbReference type="AlphaFoldDB" id="A0ABD1C1U0"/>
<organism evidence="3 4">
    <name type="scientific">Cardamine amara subsp. amara</name>
    <dbReference type="NCBI Taxonomy" id="228776"/>
    <lineage>
        <taxon>Eukaryota</taxon>
        <taxon>Viridiplantae</taxon>
        <taxon>Streptophyta</taxon>
        <taxon>Embryophyta</taxon>
        <taxon>Tracheophyta</taxon>
        <taxon>Spermatophyta</taxon>
        <taxon>Magnoliopsida</taxon>
        <taxon>eudicotyledons</taxon>
        <taxon>Gunneridae</taxon>
        <taxon>Pentapetalae</taxon>
        <taxon>rosids</taxon>
        <taxon>malvids</taxon>
        <taxon>Brassicales</taxon>
        <taxon>Brassicaceae</taxon>
        <taxon>Cardamineae</taxon>
        <taxon>Cardamine</taxon>
    </lineage>
</organism>
<dbReference type="EMBL" id="JBANAX010000074">
    <property type="protein sequence ID" value="KAL1223385.1"/>
    <property type="molecule type" value="Genomic_DNA"/>
</dbReference>
<feature type="region of interest" description="Disordered" evidence="1">
    <location>
        <begin position="183"/>
        <end position="211"/>
    </location>
</feature>
<feature type="domain" description="Myb/SANT-like" evidence="2">
    <location>
        <begin position="16"/>
        <end position="75"/>
    </location>
</feature>
<dbReference type="PANTHER" id="PTHR31704:SF43">
    <property type="entry name" value="HEAT SHOCK PROTEIN"/>
    <property type="match status" value="1"/>
</dbReference>
<protein>
    <recommendedName>
        <fullName evidence="2">Myb/SANT-like domain-containing protein</fullName>
    </recommendedName>
</protein>
<keyword evidence="4" id="KW-1185">Reference proteome</keyword>
<reference evidence="3 4" key="1">
    <citation type="submission" date="2024-04" db="EMBL/GenBank/DDBJ databases">
        <title>Genome assembly C_amara_ONT_v2.</title>
        <authorList>
            <person name="Yant L."/>
            <person name="Moore C."/>
            <person name="Slenker M."/>
        </authorList>
    </citation>
    <scope>NUCLEOTIDE SEQUENCE [LARGE SCALE GENOMIC DNA]</scope>
    <source>
        <tissue evidence="3">Leaf</tissue>
    </source>
</reference>
<dbReference type="InterPro" id="IPR024752">
    <property type="entry name" value="Myb/SANT-like_dom"/>
</dbReference>
<dbReference type="PANTHER" id="PTHR31704">
    <property type="entry name" value="MYB/SANT-LIKE DNA-BINDING DOMAIN PROTEIN-RELATED"/>
    <property type="match status" value="1"/>
</dbReference>
<evidence type="ECO:0000313" key="3">
    <source>
        <dbReference type="EMBL" id="KAL1223385.1"/>
    </source>
</evidence>